<dbReference type="InterPro" id="IPR024925">
    <property type="entry name" value="Malonyl_CoA-ACP_transAc"/>
</dbReference>
<dbReference type="NCBIfam" id="TIGR00128">
    <property type="entry name" value="fabD"/>
    <property type="match status" value="1"/>
</dbReference>
<evidence type="ECO:0000256" key="2">
    <source>
        <dbReference type="ARBA" id="ARBA00023315"/>
    </source>
</evidence>
<dbReference type="GO" id="GO:0005829">
    <property type="term" value="C:cytosol"/>
    <property type="evidence" value="ECO:0007669"/>
    <property type="project" value="TreeGrafter"/>
</dbReference>
<dbReference type="RefSeq" id="WP_092069008.1">
    <property type="nucleotide sequence ID" value="NZ_FNHB01000001.1"/>
</dbReference>
<keyword evidence="2 4" id="KW-0012">Acyltransferase</keyword>
<evidence type="ECO:0000313" key="7">
    <source>
        <dbReference type="EMBL" id="SDL84722.1"/>
    </source>
</evidence>
<dbReference type="Gene3D" id="3.40.366.10">
    <property type="entry name" value="Malonyl-Coenzyme A Acyl Carrier Protein, domain 2"/>
    <property type="match status" value="1"/>
</dbReference>
<dbReference type="Proteomes" id="UP000214880">
    <property type="component" value="Unassembled WGS sequence"/>
</dbReference>
<evidence type="ECO:0000259" key="6">
    <source>
        <dbReference type="SMART" id="SM00827"/>
    </source>
</evidence>
<comment type="similarity">
    <text evidence="4">Belongs to the fabD family.</text>
</comment>
<dbReference type="Pfam" id="PF00698">
    <property type="entry name" value="Acyl_transf_1"/>
    <property type="match status" value="1"/>
</dbReference>
<dbReference type="EC" id="2.3.1.39" evidence="4"/>
<evidence type="ECO:0000256" key="1">
    <source>
        <dbReference type="ARBA" id="ARBA00022679"/>
    </source>
</evidence>
<evidence type="ECO:0000256" key="3">
    <source>
        <dbReference type="ARBA" id="ARBA00048462"/>
    </source>
</evidence>
<dbReference type="PANTHER" id="PTHR42681">
    <property type="entry name" value="MALONYL-COA-ACYL CARRIER PROTEIN TRANSACYLASE, MITOCHONDRIAL"/>
    <property type="match status" value="1"/>
</dbReference>
<proteinExistence type="inferred from homology"/>
<dbReference type="InterPro" id="IPR016035">
    <property type="entry name" value="Acyl_Trfase/lysoPLipase"/>
</dbReference>
<dbReference type="InterPro" id="IPR001227">
    <property type="entry name" value="Ac_transferase_dom_sf"/>
</dbReference>
<reference evidence="7 8" key="1">
    <citation type="submission" date="2016-10" db="EMBL/GenBank/DDBJ databases">
        <authorList>
            <person name="de Groot N.N."/>
        </authorList>
    </citation>
    <scope>NUCLEOTIDE SEQUENCE [LARGE SCALE GENOMIC DNA]</scope>
    <source>
        <strain evidence="7 8">DSM 1736</strain>
    </source>
</reference>
<dbReference type="InterPro" id="IPR016036">
    <property type="entry name" value="Malonyl_transacylase_ACP-bd"/>
</dbReference>
<name>A0A1G9NE29_9FIRM</name>
<keyword evidence="8" id="KW-1185">Reference proteome</keyword>
<accession>A0A1G9NE29</accession>
<feature type="active site" evidence="5">
    <location>
        <position position="193"/>
    </location>
</feature>
<dbReference type="PANTHER" id="PTHR42681:SF1">
    <property type="entry name" value="MALONYL-COA-ACYL CARRIER PROTEIN TRANSACYLASE, MITOCHONDRIAL"/>
    <property type="match status" value="1"/>
</dbReference>
<feature type="domain" description="Malonyl-CoA:ACP transacylase (MAT)" evidence="6">
    <location>
        <begin position="5"/>
        <end position="287"/>
    </location>
</feature>
<dbReference type="Gene3D" id="3.30.70.250">
    <property type="entry name" value="Malonyl-CoA ACP transacylase, ACP-binding"/>
    <property type="match status" value="1"/>
</dbReference>
<dbReference type="OrthoDB" id="9805460at2"/>
<dbReference type="PIRSF" id="PIRSF000446">
    <property type="entry name" value="Mct"/>
    <property type="match status" value="1"/>
</dbReference>
<protein>
    <recommendedName>
        <fullName evidence="4">Malonyl CoA-acyl carrier protein transacylase</fullName>
        <ecNumber evidence="4">2.3.1.39</ecNumber>
    </recommendedName>
</protein>
<comment type="catalytic activity">
    <reaction evidence="3 4">
        <text>holo-[ACP] + malonyl-CoA = malonyl-[ACP] + CoA</text>
        <dbReference type="Rhea" id="RHEA:41792"/>
        <dbReference type="Rhea" id="RHEA-COMP:9623"/>
        <dbReference type="Rhea" id="RHEA-COMP:9685"/>
        <dbReference type="ChEBI" id="CHEBI:57287"/>
        <dbReference type="ChEBI" id="CHEBI:57384"/>
        <dbReference type="ChEBI" id="CHEBI:64479"/>
        <dbReference type="ChEBI" id="CHEBI:78449"/>
        <dbReference type="EC" id="2.3.1.39"/>
    </reaction>
</comment>
<dbReference type="AlphaFoldDB" id="A0A1G9NE29"/>
<dbReference type="STRING" id="146817.SAMN04488502_101983"/>
<dbReference type="GO" id="GO:0004314">
    <property type="term" value="F:[acyl-carrier-protein] S-malonyltransferase activity"/>
    <property type="evidence" value="ECO:0007669"/>
    <property type="project" value="UniProtKB-EC"/>
</dbReference>
<dbReference type="SMART" id="SM00827">
    <property type="entry name" value="PKS_AT"/>
    <property type="match status" value="1"/>
</dbReference>
<gene>
    <name evidence="7" type="ORF">SAMN04488502_101983</name>
</gene>
<dbReference type="EMBL" id="FNHB01000001">
    <property type="protein sequence ID" value="SDL84722.1"/>
    <property type="molecule type" value="Genomic_DNA"/>
</dbReference>
<dbReference type="InterPro" id="IPR004410">
    <property type="entry name" value="Malonyl_CoA-ACP_transAc_FabD"/>
</dbReference>
<sequence length="289" mass="31767">MLTYIFPGQGSQAKGMGGGLFDEFKELTAQADEILGYSIKELCLEDPNGNLSQTQYTQPALYVVNALSYLKRIKETGRKPDFVAGHSLGEYNAILAAGGFDFARGLILVKKRGELMSLATGGGMAAVIGLNEQQIAAALQRYNLESIDLANYNSPAQIVISGLKTDIDAAKPIFEGMKEVQLFVPLKTSGAFHSRYMESSKQEFAAFLQAITFSELNIPVISNVHARPYRQTEIKQNLVDQITHPVNWTESIRYLLSLGEMEFEELGTGRVLTGLVQRIKREAGPLAVR</sequence>
<evidence type="ECO:0000256" key="5">
    <source>
        <dbReference type="PIRSR" id="PIRSR000446-1"/>
    </source>
</evidence>
<evidence type="ECO:0000256" key="4">
    <source>
        <dbReference type="PIRNR" id="PIRNR000446"/>
    </source>
</evidence>
<organism evidence="7 8">
    <name type="scientific">Dendrosporobacter quercicolus</name>
    <dbReference type="NCBI Taxonomy" id="146817"/>
    <lineage>
        <taxon>Bacteria</taxon>
        <taxon>Bacillati</taxon>
        <taxon>Bacillota</taxon>
        <taxon>Negativicutes</taxon>
        <taxon>Selenomonadales</taxon>
        <taxon>Sporomusaceae</taxon>
        <taxon>Dendrosporobacter</taxon>
    </lineage>
</organism>
<dbReference type="InterPro" id="IPR014043">
    <property type="entry name" value="Acyl_transferase_dom"/>
</dbReference>
<feature type="active site" evidence="5">
    <location>
        <position position="87"/>
    </location>
</feature>
<evidence type="ECO:0000313" key="8">
    <source>
        <dbReference type="Proteomes" id="UP000214880"/>
    </source>
</evidence>
<keyword evidence="1 4" id="KW-0808">Transferase</keyword>
<dbReference type="SUPFAM" id="SSF52151">
    <property type="entry name" value="FabD/lysophospholipase-like"/>
    <property type="match status" value="1"/>
</dbReference>
<dbReference type="GO" id="GO:0006633">
    <property type="term" value="P:fatty acid biosynthetic process"/>
    <property type="evidence" value="ECO:0007669"/>
    <property type="project" value="TreeGrafter"/>
</dbReference>
<dbReference type="InterPro" id="IPR050858">
    <property type="entry name" value="Mal-CoA-ACP_Trans/PKS_FabD"/>
</dbReference>
<dbReference type="SUPFAM" id="SSF55048">
    <property type="entry name" value="Probable ACP-binding domain of malonyl-CoA ACP transacylase"/>
    <property type="match status" value="1"/>
</dbReference>